<evidence type="ECO:0000313" key="9">
    <source>
        <dbReference type="Proteomes" id="UP000635726"/>
    </source>
</evidence>
<dbReference type="CDD" id="cd16926">
    <property type="entry name" value="HATPase_MutL-MLH-PMS-like"/>
    <property type="match status" value="1"/>
</dbReference>
<dbReference type="PANTHER" id="PTHR10073:SF12">
    <property type="entry name" value="DNA MISMATCH REPAIR PROTEIN MLH1"/>
    <property type="match status" value="1"/>
</dbReference>
<dbReference type="PANTHER" id="PTHR10073">
    <property type="entry name" value="DNA MISMATCH REPAIR PROTEIN MLH, PMS, MUTL"/>
    <property type="match status" value="1"/>
</dbReference>
<feature type="region of interest" description="Disordered" evidence="5">
    <location>
        <begin position="533"/>
        <end position="563"/>
    </location>
</feature>
<dbReference type="Pfam" id="PF01119">
    <property type="entry name" value="DNA_mis_repair"/>
    <property type="match status" value="1"/>
</dbReference>
<evidence type="ECO:0000256" key="1">
    <source>
        <dbReference type="ARBA" id="ARBA00006082"/>
    </source>
</evidence>
<comment type="caution">
    <text evidence="8">The sequence shown here is derived from an EMBL/GenBank/DDBJ whole genome shotgun (WGS) entry which is preliminary data.</text>
</comment>
<reference evidence="8" key="2">
    <citation type="submission" date="2020-09" db="EMBL/GenBank/DDBJ databases">
        <authorList>
            <person name="Sun Q."/>
            <person name="Ohkuma M."/>
        </authorList>
    </citation>
    <scope>NUCLEOTIDE SEQUENCE</scope>
    <source>
        <strain evidence="8">JCM 14371</strain>
    </source>
</reference>
<keyword evidence="3 4" id="KW-0234">DNA repair</keyword>
<dbReference type="EMBL" id="BMOE01000004">
    <property type="protein sequence ID" value="GGJ71649.1"/>
    <property type="molecule type" value="Genomic_DNA"/>
</dbReference>
<dbReference type="GO" id="GO:0030983">
    <property type="term" value="F:mismatched DNA binding"/>
    <property type="evidence" value="ECO:0007669"/>
    <property type="project" value="InterPro"/>
</dbReference>
<dbReference type="PROSITE" id="PS00058">
    <property type="entry name" value="DNA_MISMATCH_REPAIR_1"/>
    <property type="match status" value="1"/>
</dbReference>
<gene>
    <name evidence="4 8" type="primary">mutL</name>
    <name evidence="8" type="ORF">GCM10008939_15050</name>
</gene>
<dbReference type="InterPro" id="IPR036890">
    <property type="entry name" value="HATPase_C_sf"/>
</dbReference>
<dbReference type="SUPFAM" id="SSF55874">
    <property type="entry name" value="ATPase domain of HSP90 chaperone/DNA topoisomerase II/histidine kinase"/>
    <property type="match status" value="1"/>
</dbReference>
<dbReference type="Gene3D" id="3.30.1540.20">
    <property type="entry name" value="MutL, C-terminal domain, dimerisation subdomain"/>
    <property type="match status" value="1"/>
</dbReference>
<feature type="compositionally biased region" description="Basic and acidic residues" evidence="5">
    <location>
        <begin position="537"/>
        <end position="553"/>
    </location>
</feature>
<name>A0A917UP18_9DEIO</name>
<dbReference type="InterPro" id="IPR013507">
    <property type="entry name" value="DNA_mismatch_S5_2-like"/>
</dbReference>
<sequence>MTSIRILPPEVARQIAAGEVVSRPLDVVRELLDNALDAGASRVDVEVVRGGLERVTVRDNGAGIPEGEVPLAPLRHATSKLESVERVTTLGFRGEALWAMAQAGRLTVTTRPAAQLGAVRLAASGDEVSVSRVSAAAGTTVSVEGLFAHLPARLRTQGSAAAEVREVTALLSRYVLHRPGLHWRLTVDGEVRLQHAPSGARGAVASVYGPLSANRVLPMEVPGGVLSGVLSRPELMRSRRDRMHFSVNGRPVLAPPELEQAVVDGYGTLLPSSQAPLCVLDVRVPPEDVNPNVHPAKAVVALADVAVLAARVRDEVRAALSGLPLAGAVPDLHLPEGVSPVASMSAITSATGFPELRPVGVHAALYLLAEGDGDLWIVDVHAAHERVLFERLSERLAGAEALELPVPELLQLTPGQLARLQERQADLQGMGLTLEPFGAGLARLRSLPAAFAALPVPRLHELIVETVLGDLPDPVRELVGRLACAPALKAGHVTLESGTRVLADLSRCGQPWACPHGRPTTLRLSERDLAHSFGRRGPRDVARGRDVREERVPVRPSSDLTDG</sequence>
<dbReference type="InterPro" id="IPR042120">
    <property type="entry name" value="MutL_C_dimsub"/>
</dbReference>
<dbReference type="InterPro" id="IPR020667">
    <property type="entry name" value="DNA_mismatch_repair_MutL"/>
</dbReference>
<protein>
    <recommendedName>
        <fullName evidence="4">DNA mismatch repair protein MutL</fullName>
    </recommendedName>
</protein>
<dbReference type="Gene3D" id="3.30.565.10">
    <property type="entry name" value="Histidine kinase-like ATPase, C-terminal domain"/>
    <property type="match status" value="1"/>
</dbReference>
<dbReference type="SUPFAM" id="SSF54211">
    <property type="entry name" value="Ribosomal protein S5 domain 2-like"/>
    <property type="match status" value="1"/>
</dbReference>
<dbReference type="Proteomes" id="UP000635726">
    <property type="component" value="Unassembled WGS sequence"/>
</dbReference>
<dbReference type="Pfam" id="PF13589">
    <property type="entry name" value="HATPase_c_3"/>
    <property type="match status" value="1"/>
</dbReference>
<dbReference type="FunFam" id="3.30.565.10:FF:000003">
    <property type="entry name" value="DNA mismatch repair endonuclease MutL"/>
    <property type="match status" value="1"/>
</dbReference>
<dbReference type="InterPro" id="IPR038973">
    <property type="entry name" value="MutL/Mlh/Pms-like"/>
</dbReference>
<dbReference type="SUPFAM" id="SSF118116">
    <property type="entry name" value="DNA mismatch repair protein MutL"/>
    <property type="match status" value="1"/>
</dbReference>
<dbReference type="Pfam" id="PF08676">
    <property type="entry name" value="MutL_C"/>
    <property type="match status" value="1"/>
</dbReference>
<dbReference type="GO" id="GO:0140664">
    <property type="term" value="F:ATP-dependent DNA damage sensor activity"/>
    <property type="evidence" value="ECO:0007669"/>
    <property type="project" value="InterPro"/>
</dbReference>
<dbReference type="GO" id="GO:0032300">
    <property type="term" value="C:mismatch repair complex"/>
    <property type="evidence" value="ECO:0007669"/>
    <property type="project" value="InterPro"/>
</dbReference>
<dbReference type="InterPro" id="IPR042121">
    <property type="entry name" value="MutL_C_regsub"/>
</dbReference>
<dbReference type="InterPro" id="IPR014721">
    <property type="entry name" value="Ribsml_uS5_D2-typ_fold_subgr"/>
</dbReference>
<dbReference type="GO" id="GO:0006298">
    <property type="term" value="P:mismatch repair"/>
    <property type="evidence" value="ECO:0007669"/>
    <property type="project" value="UniProtKB-UniRule"/>
</dbReference>
<keyword evidence="9" id="KW-1185">Reference proteome</keyword>
<evidence type="ECO:0000256" key="5">
    <source>
        <dbReference type="SAM" id="MobiDB-lite"/>
    </source>
</evidence>
<dbReference type="InterPro" id="IPR002099">
    <property type="entry name" value="MutL/Mlh/PMS"/>
</dbReference>
<proteinExistence type="inferred from homology"/>
<dbReference type="RefSeq" id="WP_229670863.1">
    <property type="nucleotide sequence ID" value="NZ_BMOE01000004.1"/>
</dbReference>
<dbReference type="GO" id="GO:0016887">
    <property type="term" value="F:ATP hydrolysis activity"/>
    <property type="evidence" value="ECO:0007669"/>
    <property type="project" value="InterPro"/>
</dbReference>
<dbReference type="CDD" id="cd00782">
    <property type="entry name" value="MutL_Trans"/>
    <property type="match status" value="1"/>
</dbReference>
<dbReference type="InterPro" id="IPR014762">
    <property type="entry name" value="DNA_mismatch_repair_CS"/>
</dbReference>
<evidence type="ECO:0000259" key="7">
    <source>
        <dbReference type="SMART" id="SM01340"/>
    </source>
</evidence>
<keyword evidence="2 4" id="KW-0227">DNA damage</keyword>
<dbReference type="AlphaFoldDB" id="A0A917UP18"/>
<dbReference type="InterPro" id="IPR037198">
    <property type="entry name" value="MutL_C_sf"/>
</dbReference>
<dbReference type="SMART" id="SM01340">
    <property type="entry name" value="DNA_mis_repair"/>
    <property type="match status" value="1"/>
</dbReference>
<comment type="function">
    <text evidence="4">This protein is involved in the repair of mismatches in DNA. It is required for dam-dependent methyl-directed DNA mismatch repair. May act as a 'molecular matchmaker', a protein that promotes the formation of a stable complex between two or more DNA-binding proteins in an ATP-dependent manner without itself being part of a final effector complex.</text>
</comment>
<dbReference type="InterPro" id="IPR020568">
    <property type="entry name" value="Ribosomal_Su5_D2-typ_SF"/>
</dbReference>
<evidence type="ECO:0000256" key="3">
    <source>
        <dbReference type="ARBA" id="ARBA00023204"/>
    </source>
</evidence>
<feature type="compositionally biased region" description="Low complexity" evidence="5">
    <location>
        <begin position="554"/>
        <end position="563"/>
    </location>
</feature>
<accession>A0A917UP18</accession>
<evidence type="ECO:0000259" key="6">
    <source>
        <dbReference type="SMART" id="SM00853"/>
    </source>
</evidence>
<reference evidence="8" key="1">
    <citation type="journal article" date="2014" name="Int. J. Syst. Evol. Microbiol.">
        <title>Complete genome sequence of Corynebacterium casei LMG S-19264T (=DSM 44701T), isolated from a smear-ripened cheese.</title>
        <authorList>
            <consortium name="US DOE Joint Genome Institute (JGI-PGF)"/>
            <person name="Walter F."/>
            <person name="Albersmeier A."/>
            <person name="Kalinowski J."/>
            <person name="Ruckert C."/>
        </authorList>
    </citation>
    <scope>NUCLEOTIDE SEQUENCE</scope>
    <source>
        <strain evidence="8">JCM 14371</strain>
    </source>
</reference>
<evidence type="ECO:0000256" key="4">
    <source>
        <dbReference type="HAMAP-Rule" id="MF_00149"/>
    </source>
</evidence>
<feature type="domain" description="DNA mismatch repair protein S5" evidence="7">
    <location>
        <begin position="204"/>
        <end position="321"/>
    </location>
</feature>
<organism evidence="8 9">
    <name type="scientific">Deinococcus aquiradiocola</name>
    <dbReference type="NCBI Taxonomy" id="393059"/>
    <lineage>
        <taxon>Bacteria</taxon>
        <taxon>Thermotogati</taxon>
        <taxon>Deinococcota</taxon>
        <taxon>Deinococci</taxon>
        <taxon>Deinococcales</taxon>
        <taxon>Deinococcaceae</taxon>
        <taxon>Deinococcus</taxon>
    </lineage>
</organism>
<dbReference type="GO" id="GO:0005524">
    <property type="term" value="F:ATP binding"/>
    <property type="evidence" value="ECO:0007669"/>
    <property type="project" value="InterPro"/>
</dbReference>
<dbReference type="SMART" id="SM00853">
    <property type="entry name" value="MutL_C"/>
    <property type="match status" value="1"/>
</dbReference>
<evidence type="ECO:0000256" key="2">
    <source>
        <dbReference type="ARBA" id="ARBA00022763"/>
    </source>
</evidence>
<dbReference type="Gene3D" id="3.30.1370.100">
    <property type="entry name" value="MutL, C-terminal domain, regulatory subdomain"/>
    <property type="match status" value="1"/>
</dbReference>
<dbReference type="NCBIfam" id="TIGR00585">
    <property type="entry name" value="mutl"/>
    <property type="match status" value="1"/>
</dbReference>
<dbReference type="InterPro" id="IPR014790">
    <property type="entry name" value="MutL_C"/>
</dbReference>
<comment type="similarity">
    <text evidence="1 4">Belongs to the DNA mismatch repair MutL/HexB family.</text>
</comment>
<evidence type="ECO:0000313" key="8">
    <source>
        <dbReference type="EMBL" id="GGJ71649.1"/>
    </source>
</evidence>
<dbReference type="Gene3D" id="3.30.230.10">
    <property type="match status" value="1"/>
</dbReference>
<dbReference type="HAMAP" id="MF_00149">
    <property type="entry name" value="DNA_mis_repair"/>
    <property type="match status" value="1"/>
</dbReference>
<feature type="domain" description="MutL C-terminal dimerisation" evidence="6">
    <location>
        <begin position="358"/>
        <end position="494"/>
    </location>
</feature>